<accession>A0ABT4MZ97</accession>
<comment type="caution">
    <text evidence="2">The sequence shown here is derived from an EMBL/GenBank/DDBJ whole genome shotgun (WGS) entry which is preliminary data.</text>
</comment>
<proteinExistence type="predicted"/>
<keyword evidence="3" id="KW-1185">Reference proteome</keyword>
<organism evidence="2 3">
    <name type="scientific">Gordonia rubripertincta</name>
    <name type="common">Rhodococcus corallinus</name>
    <dbReference type="NCBI Taxonomy" id="36822"/>
    <lineage>
        <taxon>Bacteria</taxon>
        <taxon>Bacillati</taxon>
        <taxon>Actinomycetota</taxon>
        <taxon>Actinomycetes</taxon>
        <taxon>Mycobacteriales</taxon>
        <taxon>Gordoniaceae</taxon>
        <taxon>Gordonia</taxon>
    </lineage>
</organism>
<feature type="region of interest" description="Disordered" evidence="1">
    <location>
        <begin position="35"/>
        <end position="54"/>
    </location>
</feature>
<sequence length="54" mass="6308">MVEYRFQIWGRDDIYGSALIDDKGAVIIFGDDFDRYPAPEGRHWPRRPPSDGPR</sequence>
<dbReference type="RefSeq" id="WP_301573093.1">
    <property type="nucleotide sequence ID" value="NZ_JAPWIE010000006.1"/>
</dbReference>
<evidence type="ECO:0000256" key="1">
    <source>
        <dbReference type="SAM" id="MobiDB-lite"/>
    </source>
</evidence>
<reference evidence="2" key="1">
    <citation type="submission" date="2022-12" db="EMBL/GenBank/DDBJ databases">
        <authorList>
            <person name="Krivoruchko A.V."/>
            <person name="Elkin A."/>
        </authorList>
    </citation>
    <scope>NUCLEOTIDE SEQUENCE</scope>
    <source>
        <strain evidence="2">IEGM 1388</strain>
    </source>
</reference>
<evidence type="ECO:0000313" key="2">
    <source>
        <dbReference type="EMBL" id="MCZ4552323.1"/>
    </source>
</evidence>
<dbReference type="EMBL" id="JAPWIE010000006">
    <property type="protein sequence ID" value="MCZ4552323.1"/>
    <property type="molecule type" value="Genomic_DNA"/>
</dbReference>
<dbReference type="Proteomes" id="UP001067235">
    <property type="component" value="Unassembled WGS sequence"/>
</dbReference>
<gene>
    <name evidence="2" type="ORF">O4213_20180</name>
</gene>
<name>A0ABT4MZ97_GORRU</name>
<protein>
    <submittedName>
        <fullName evidence="2">Uncharacterized protein</fullName>
    </submittedName>
</protein>
<evidence type="ECO:0000313" key="3">
    <source>
        <dbReference type="Proteomes" id="UP001067235"/>
    </source>
</evidence>